<accession>A0A2Z4PTG4</accession>
<dbReference type="Proteomes" id="UP000249898">
    <property type="component" value="Chromosome"/>
</dbReference>
<reference evidence="5 6" key="1">
    <citation type="submission" date="2016-06" db="EMBL/GenBank/DDBJ databases">
        <title>The sequenced genome of the ice-adhering bacterium Marinomonas primoryensis, from Antarctica.</title>
        <authorList>
            <person name="Graham L."/>
            <person name="Vance T.D.R."/>
            <person name="Davies P.L."/>
        </authorList>
    </citation>
    <scope>NUCLEOTIDE SEQUENCE [LARGE SCALE GENOMIC DNA]</scope>
    <source>
        <strain evidence="5 6">AceL</strain>
    </source>
</reference>
<evidence type="ECO:0000256" key="3">
    <source>
        <dbReference type="ARBA" id="ARBA00023163"/>
    </source>
</evidence>
<gene>
    <name evidence="5" type="ORF">A8139_12980</name>
</gene>
<evidence type="ECO:0000256" key="1">
    <source>
        <dbReference type="ARBA" id="ARBA00023015"/>
    </source>
</evidence>
<dbReference type="InterPro" id="IPR036390">
    <property type="entry name" value="WH_DNA-bd_sf"/>
</dbReference>
<dbReference type="PANTHER" id="PTHR42756">
    <property type="entry name" value="TRANSCRIPTIONAL REGULATOR, MARR"/>
    <property type="match status" value="1"/>
</dbReference>
<dbReference type="GO" id="GO:0003700">
    <property type="term" value="F:DNA-binding transcription factor activity"/>
    <property type="evidence" value="ECO:0007669"/>
    <property type="project" value="InterPro"/>
</dbReference>
<protein>
    <recommendedName>
        <fullName evidence="4">HTH marR-type domain-containing protein</fullName>
    </recommendedName>
</protein>
<evidence type="ECO:0000313" key="6">
    <source>
        <dbReference type="Proteomes" id="UP000249898"/>
    </source>
</evidence>
<dbReference type="PRINTS" id="PR00598">
    <property type="entry name" value="HTHMARR"/>
</dbReference>
<sequence>MSDNISEVLHTLISTYRSSIKQAANQSGIDLPVTHIRSLKCIKKIPDCSATDISHRLRLDKSQVTRIIKELFSAGYIDKKPHPSNHRSQTLLLTQLGEEIMNAIHEIDQQMKSKMSLGLTDEQVQGFTVIADIMINNLSD</sequence>
<dbReference type="EMBL" id="CP016181">
    <property type="protein sequence ID" value="AWY00783.1"/>
    <property type="molecule type" value="Genomic_DNA"/>
</dbReference>
<dbReference type="SUPFAM" id="SSF46785">
    <property type="entry name" value="Winged helix' DNA-binding domain"/>
    <property type="match status" value="1"/>
</dbReference>
<keyword evidence="1" id="KW-0805">Transcription regulation</keyword>
<organism evidence="5 6">
    <name type="scientific">Marinomonas primoryensis</name>
    <dbReference type="NCBI Taxonomy" id="178399"/>
    <lineage>
        <taxon>Bacteria</taxon>
        <taxon>Pseudomonadati</taxon>
        <taxon>Pseudomonadota</taxon>
        <taxon>Gammaproteobacteria</taxon>
        <taxon>Oceanospirillales</taxon>
        <taxon>Oceanospirillaceae</taxon>
        <taxon>Marinomonas</taxon>
    </lineage>
</organism>
<dbReference type="InterPro" id="IPR000835">
    <property type="entry name" value="HTH_MarR-typ"/>
</dbReference>
<feature type="domain" description="HTH marR-type" evidence="4">
    <location>
        <begin position="2"/>
        <end position="136"/>
    </location>
</feature>
<dbReference type="AlphaFoldDB" id="A0A2Z4PTG4"/>
<keyword evidence="3" id="KW-0804">Transcription</keyword>
<dbReference type="Pfam" id="PF01047">
    <property type="entry name" value="MarR"/>
    <property type="match status" value="1"/>
</dbReference>
<proteinExistence type="predicted"/>
<keyword evidence="2" id="KW-0238">DNA-binding</keyword>
<dbReference type="OrthoDB" id="6196575at2"/>
<dbReference type="PROSITE" id="PS50995">
    <property type="entry name" value="HTH_MARR_2"/>
    <property type="match status" value="1"/>
</dbReference>
<dbReference type="InterPro" id="IPR036388">
    <property type="entry name" value="WH-like_DNA-bd_sf"/>
</dbReference>
<dbReference type="RefSeq" id="WP_112138709.1">
    <property type="nucleotide sequence ID" value="NZ_CP016181.1"/>
</dbReference>
<dbReference type="SMART" id="SM00347">
    <property type="entry name" value="HTH_MARR"/>
    <property type="match status" value="1"/>
</dbReference>
<dbReference type="PANTHER" id="PTHR42756:SF1">
    <property type="entry name" value="TRANSCRIPTIONAL REPRESSOR OF EMRAB OPERON"/>
    <property type="match status" value="1"/>
</dbReference>
<evidence type="ECO:0000256" key="2">
    <source>
        <dbReference type="ARBA" id="ARBA00023125"/>
    </source>
</evidence>
<dbReference type="Gene3D" id="1.10.10.10">
    <property type="entry name" value="Winged helix-like DNA-binding domain superfamily/Winged helix DNA-binding domain"/>
    <property type="match status" value="1"/>
</dbReference>
<name>A0A2Z4PTG4_9GAMM</name>
<evidence type="ECO:0000313" key="5">
    <source>
        <dbReference type="EMBL" id="AWY00783.1"/>
    </source>
</evidence>
<dbReference type="GO" id="GO:0003677">
    <property type="term" value="F:DNA binding"/>
    <property type="evidence" value="ECO:0007669"/>
    <property type="project" value="UniProtKB-KW"/>
</dbReference>
<evidence type="ECO:0000259" key="4">
    <source>
        <dbReference type="PROSITE" id="PS50995"/>
    </source>
</evidence>